<dbReference type="GO" id="GO:0005506">
    <property type="term" value="F:iron ion binding"/>
    <property type="evidence" value="ECO:0007669"/>
    <property type="project" value="InterPro"/>
</dbReference>
<reference evidence="1 2" key="1">
    <citation type="submission" date="2016-09" db="EMBL/GenBank/DDBJ databases">
        <title>Extensive genetic diversity and differential bi-allelic expression allows diatom success in the polar Southern Ocean.</title>
        <authorList>
            <consortium name="DOE Joint Genome Institute"/>
            <person name="Mock T."/>
            <person name="Otillar R.P."/>
            <person name="Strauss J."/>
            <person name="Dupont C."/>
            <person name="Frickenhaus S."/>
            <person name="Maumus F."/>
            <person name="Mcmullan M."/>
            <person name="Sanges R."/>
            <person name="Schmutz J."/>
            <person name="Toseland A."/>
            <person name="Valas R."/>
            <person name="Veluchamy A."/>
            <person name="Ward B.J."/>
            <person name="Allen A."/>
            <person name="Barry K."/>
            <person name="Falciatore A."/>
            <person name="Ferrante M."/>
            <person name="Fortunato A.E."/>
            <person name="Gloeckner G."/>
            <person name="Gruber A."/>
            <person name="Hipkin R."/>
            <person name="Janech M."/>
            <person name="Kroth P."/>
            <person name="Leese F."/>
            <person name="Lindquist E."/>
            <person name="Lyon B.R."/>
            <person name="Martin J."/>
            <person name="Mayer C."/>
            <person name="Parker M."/>
            <person name="Quesneville H."/>
            <person name="Raymond J."/>
            <person name="Uhlig C."/>
            <person name="Valentin K.U."/>
            <person name="Worden A.Z."/>
            <person name="Armbrust E.V."/>
            <person name="Bowler C."/>
            <person name="Green B."/>
            <person name="Moulton V."/>
            <person name="Van Oosterhout C."/>
            <person name="Grigoriev I."/>
        </authorList>
    </citation>
    <scope>NUCLEOTIDE SEQUENCE [LARGE SCALE GENOMIC DNA]</scope>
    <source>
        <strain evidence="1 2">CCMP1102</strain>
    </source>
</reference>
<evidence type="ECO:0000313" key="1">
    <source>
        <dbReference type="EMBL" id="OEU08585.1"/>
    </source>
</evidence>
<keyword evidence="2" id="KW-1185">Reference proteome</keyword>
<dbReference type="EMBL" id="KV784379">
    <property type="protein sequence ID" value="OEU08585.1"/>
    <property type="molecule type" value="Genomic_DNA"/>
</dbReference>
<dbReference type="InterPro" id="IPR036396">
    <property type="entry name" value="Cyt_P450_sf"/>
</dbReference>
<accession>A0A1E7ERS4</accession>
<sequence length="158" mass="17708">LGRECAHDTIVLGNTLLRKRQRIELLAAGLHRDPEQWDQGIYGDFGVRGCIGMQFTLLEVKPFLCMALNFFDIQTPEGYVPTPYNGRGAAPTRSNLSFKLSPRAGGPLSRLDLFDDIYVGLGKDAKNNGAENNFKKNDRLGLARIGYTYIHYISKEKE</sequence>
<dbReference type="GO" id="GO:0004497">
    <property type="term" value="F:monooxygenase activity"/>
    <property type="evidence" value="ECO:0007669"/>
    <property type="project" value="InterPro"/>
</dbReference>
<proteinExistence type="predicted"/>
<dbReference type="SUPFAM" id="SSF48264">
    <property type="entry name" value="Cytochrome P450"/>
    <property type="match status" value="1"/>
</dbReference>
<evidence type="ECO:0000313" key="2">
    <source>
        <dbReference type="Proteomes" id="UP000095751"/>
    </source>
</evidence>
<name>A0A1E7ERS4_9STRA</name>
<dbReference type="GO" id="GO:0020037">
    <property type="term" value="F:heme binding"/>
    <property type="evidence" value="ECO:0007669"/>
    <property type="project" value="InterPro"/>
</dbReference>
<dbReference type="Gene3D" id="1.10.630.10">
    <property type="entry name" value="Cytochrome P450"/>
    <property type="match status" value="1"/>
</dbReference>
<feature type="non-terminal residue" evidence="1">
    <location>
        <position position="1"/>
    </location>
</feature>
<evidence type="ECO:0008006" key="3">
    <source>
        <dbReference type="Google" id="ProtNLM"/>
    </source>
</evidence>
<dbReference type="AlphaFoldDB" id="A0A1E7ERS4"/>
<organism evidence="1 2">
    <name type="scientific">Fragilariopsis cylindrus CCMP1102</name>
    <dbReference type="NCBI Taxonomy" id="635003"/>
    <lineage>
        <taxon>Eukaryota</taxon>
        <taxon>Sar</taxon>
        <taxon>Stramenopiles</taxon>
        <taxon>Ochrophyta</taxon>
        <taxon>Bacillariophyta</taxon>
        <taxon>Bacillariophyceae</taxon>
        <taxon>Bacillariophycidae</taxon>
        <taxon>Bacillariales</taxon>
        <taxon>Bacillariaceae</taxon>
        <taxon>Fragilariopsis</taxon>
    </lineage>
</organism>
<gene>
    <name evidence="1" type="ORF">FRACYDRAFT_220836</name>
</gene>
<protein>
    <recommendedName>
        <fullName evidence="3">Cytochrome P450</fullName>
    </recommendedName>
</protein>
<dbReference type="Proteomes" id="UP000095751">
    <property type="component" value="Unassembled WGS sequence"/>
</dbReference>
<dbReference type="GO" id="GO:0016705">
    <property type="term" value="F:oxidoreductase activity, acting on paired donors, with incorporation or reduction of molecular oxygen"/>
    <property type="evidence" value="ECO:0007669"/>
    <property type="project" value="InterPro"/>
</dbReference>
<dbReference type="InParanoid" id="A0A1E7ERS4"/>
<dbReference type="KEGG" id="fcy:FRACYDRAFT_220836"/>